<dbReference type="Proteomes" id="UP000177954">
    <property type="component" value="Unassembled WGS sequence"/>
</dbReference>
<accession>A0A1G2H2V2</accession>
<dbReference type="GO" id="GO:0006412">
    <property type="term" value="P:translation"/>
    <property type="evidence" value="ECO:0007669"/>
    <property type="project" value="UniProtKB-UniRule"/>
</dbReference>
<dbReference type="EMBL" id="MHNZ01000007">
    <property type="protein sequence ID" value="OGZ56802.1"/>
    <property type="molecule type" value="Genomic_DNA"/>
</dbReference>
<dbReference type="AlphaFoldDB" id="A0A1G2H2V2"/>
<name>A0A1G2H2V2_9BACT</name>
<dbReference type="SUPFAM" id="SSF46561">
    <property type="entry name" value="Ribosomal protein L29 (L29p)"/>
    <property type="match status" value="1"/>
</dbReference>
<protein>
    <recommendedName>
        <fullName evidence="4 5">Large ribosomal subunit protein uL29</fullName>
    </recommendedName>
</protein>
<dbReference type="Pfam" id="PF00831">
    <property type="entry name" value="Ribosomal_L29"/>
    <property type="match status" value="1"/>
</dbReference>
<dbReference type="GO" id="GO:0003735">
    <property type="term" value="F:structural constituent of ribosome"/>
    <property type="evidence" value="ECO:0007669"/>
    <property type="project" value="InterPro"/>
</dbReference>
<dbReference type="GO" id="GO:0005840">
    <property type="term" value="C:ribosome"/>
    <property type="evidence" value="ECO:0007669"/>
    <property type="project" value="UniProtKB-KW"/>
</dbReference>
<dbReference type="STRING" id="1802129.A3J04_03215"/>
<comment type="caution">
    <text evidence="6">The sequence shown here is derived from an EMBL/GenBank/DDBJ whole genome shotgun (WGS) entry which is preliminary data.</text>
</comment>
<evidence type="ECO:0000256" key="2">
    <source>
        <dbReference type="ARBA" id="ARBA00022980"/>
    </source>
</evidence>
<comment type="similarity">
    <text evidence="1 5">Belongs to the universal ribosomal protein uL29 family.</text>
</comment>
<keyword evidence="3 5" id="KW-0687">Ribonucleoprotein</keyword>
<dbReference type="HAMAP" id="MF_00374">
    <property type="entry name" value="Ribosomal_uL29"/>
    <property type="match status" value="1"/>
</dbReference>
<evidence type="ECO:0000256" key="4">
    <source>
        <dbReference type="ARBA" id="ARBA00035204"/>
    </source>
</evidence>
<organism evidence="6 7">
    <name type="scientific">Candidatus Ryanbacteria bacterium RIFCSPLOWO2_02_FULL_47_14</name>
    <dbReference type="NCBI Taxonomy" id="1802129"/>
    <lineage>
        <taxon>Bacteria</taxon>
        <taxon>Candidatus Ryaniibacteriota</taxon>
    </lineage>
</organism>
<dbReference type="InterPro" id="IPR036049">
    <property type="entry name" value="Ribosomal_uL29_sf"/>
</dbReference>
<gene>
    <name evidence="5" type="primary">rpmC</name>
    <name evidence="6" type="ORF">A3J04_03215</name>
</gene>
<reference evidence="6 7" key="1">
    <citation type="journal article" date="2016" name="Nat. Commun.">
        <title>Thousands of microbial genomes shed light on interconnected biogeochemical processes in an aquifer system.</title>
        <authorList>
            <person name="Anantharaman K."/>
            <person name="Brown C.T."/>
            <person name="Hug L.A."/>
            <person name="Sharon I."/>
            <person name="Castelle C.J."/>
            <person name="Probst A.J."/>
            <person name="Thomas B.C."/>
            <person name="Singh A."/>
            <person name="Wilkins M.J."/>
            <person name="Karaoz U."/>
            <person name="Brodie E.L."/>
            <person name="Williams K.H."/>
            <person name="Hubbard S.S."/>
            <person name="Banfield J.F."/>
        </authorList>
    </citation>
    <scope>NUCLEOTIDE SEQUENCE [LARGE SCALE GENOMIC DNA]</scope>
</reference>
<evidence type="ECO:0000313" key="6">
    <source>
        <dbReference type="EMBL" id="OGZ56802.1"/>
    </source>
</evidence>
<evidence type="ECO:0000256" key="5">
    <source>
        <dbReference type="HAMAP-Rule" id="MF_00374"/>
    </source>
</evidence>
<keyword evidence="2 5" id="KW-0689">Ribosomal protein</keyword>
<dbReference type="GO" id="GO:1990904">
    <property type="term" value="C:ribonucleoprotein complex"/>
    <property type="evidence" value="ECO:0007669"/>
    <property type="project" value="UniProtKB-KW"/>
</dbReference>
<dbReference type="InterPro" id="IPR001854">
    <property type="entry name" value="Ribosomal_uL29"/>
</dbReference>
<dbReference type="NCBIfam" id="TIGR00012">
    <property type="entry name" value="L29"/>
    <property type="match status" value="1"/>
</dbReference>
<evidence type="ECO:0000256" key="1">
    <source>
        <dbReference type="ARBA" id="ARBA00009254"/>
    </source>
</evidence>
<dbReference type="Gene3D" id="1.10.287.310">
    <property type="match status" value="1"/>
</dbReference>
<sequence length="62" mass="7326">MKTNELRTKSINELKGLLLKTSQNISGSQFYHARARSKNVKEIREWRKLRARLLTLIKEKSL</sequence>
<evidence type="ECO:0000313" key="7">
    <source>
        <dbReference type="Proteomes" id="UP000177954"/>
    </source>
</evidence>
<evidence type="ECO:0000256" key="3">
    <source>
        <dbReference type="ARBA" id="ARBA00023274"/>
    </source>
</evidence>
<proteinExistence type="inferred from homology"/>